<dbReference type="RefSeq" id="WP_162368611.1">
    <property type="nucleotide sequence ID" value="NZ_WUBS01000025.1"/>
</dbReference>
<comment type="caution">
    <text evidence="1">The sequence shown here is derived from an EMBL/GenBank/DDBJ whole genome shotgun (WGS) entry which is preliminary data.</text>
</comment>
<evidence type="ECO:0000313" key="2">
    <source>
        <dbReference type="Proteomes" id="UP000461443"/>
    </source>
</evidence>
<keyword evidence="2" id="KW-1185">Reference proteome</keyword>
<dbReference type="EMBL" id="WUBS01000025">
    <property type="protein sequence ID" value="NDL65899.1"/>
    <property type="molecule type" value="Genomic_DNA"/>
</dbReference>
<name>A0A845SP93_9GAMM</name>
<dbReference type="Proteomes" id="UP000461443">
    <property type="component" value="Unassembled WGS sequence"/>
</dbReference>
<reference evidence="1 2" key="2">
    <citation type="submission" date="2020-02" db="EMBL/GenBank/DDBJ databases">
        <title>The new genus of Enterobacteriales.</title>
        <authorList>
            <person name="Kim I.S."/>
        </authorList>
    </citation>
    <scope>NUCLEOTIDE SEQUENCE [LARGE SCALE GENOMIC DNA]</scope>
    <source>
        <strain evidence="1 2">SAP-6</strain>
    </source>
</reference>
<evidence type="ECO:0000313" key="1">
    <source>
        <dbReference type="EMBL" id="NDL65899.1"/>
    </source>
</evidence>
<gene>
    <name evidence="1" type="ORF">GRH90_24515</name>
</gene>
<organism evidence="1 2">
    <name type="scientific">Acerihabitans arboris</name>
    <dbReference type="NCBI Taxonomy" id="2691583"/>
    <lineage>
        <taxon>Bacteria</taxon>
        <taxon>Pseudomonadati</taxon>
        <taxon>Pseudomonadota</taxon>
        <taxon>Gammaproteobacteria</taxon>
        <taxon>Enterobacterales</taxon>
        <taxon>Pectobacteriaceae</taxon>
        <taxon>Acerihabitans</taxon>
    </lineage>
</organism>
<sequence>MSEPNFSYEEERYAIPHVQFNQALLIGDTIEDICNELGRLSHEAIGSDAAFVADDFYGRVRRWDYAPTINAWREENGVTPVVAPPPFPGTEDPE</sequence>
<accession>A0A845SP93</accession>
<protein>
    <submittedName>
        <fullName evidence="1">Uncharacterized protein</fullName>
    </submittedName>
</protein>
<proteinExistence type="predicted"/>
<reference evidence="1 2" key="1">
    <citation type="submission" date="2019-12" db="EMBL/GenBank/DDBJ databases">
        <authorList>
            <person name="Lee S.D."/>
        </authorList>
    </citation>
    <scope>NUCLEOTIDE SEQUENCE [LARGE SCALE GENOMIC DNA]</scope>
    <source>
        <strain evidence="1 2">SAP-6</strain>
    </source>
</reference>
<dbReference type="AlphaFoldDB" id="A0A845SP93"/>